<reference evidence="1" key="1">
    <citation type="submission" date="2021-09" db="EMBL/GenBank/DDBJ databases">
        <authorList>
            <consortium name="AG Swart"/>
            <person name="Singh M."/>
            <person name="Singh A."/>
            <person name="Seah K."/>
            <person name="Emmerich C."/>
        </authorList>
    </citation>
    <scope>NUCLEOTIDE SEQUENCE</scope>
    <source>
        <strain evidence="1">ATCC30299</strain>
    </source>
</reference>
<dbReference type="SUPFAM" id="SSF47954">
    <property type="entry name" value="Cyclin-like"/>
    <property type="match status" value="1"/>
</dbReference>
<gene>
    <name evidence="1" type="ORF">BSTOLATCC_MIC45671</name>
</gene>
<comment type="caution">
    <text evidence="1">The sequence shown here is derived from an EMBL/GenBank/DDBJ whole genome shotgun (WGS) entry which is preliminary data.</text>
</comment>
<organism evidence="1 2">
    <name type="scientific">Blepharisma stoltei</name>
    <dbReference type="NCBI Taxonomy" id="1481888"/>
    <lineage>
        <taxon>Eukaryota</taxon>
        <taxon>Sar</taxon>
        <taxon>Alveolata</taxon>
        <taxon>Ciliophora</taxon>
        <taxon>Postciliodesmatophora</taxon>
        <taxon>Heterotrichea</taxon>
        <taxon>Heterotrichida</taxon>
        <taxon>Blepharismidae</taxon>
        <taxon>Blepharisma</taxon>
    </lineage>
</organism>
<evidence type="ECO:0000313" key="1">
    <source>
        <dbReference type="EMBL" id="CAG9328216.1"/>
    </source>
</evidence>
<evidence type="ECO:0008006" key="3">
    <source>
        <dbReference type="Google" id="ProtNLM"/>
    </source>
</evidence>
<keyword evidence="2" id="KW-1185">Reference proteome</keyword>
<evidence type="ECO:0000313" key="2">
    <source>
        <dbReference type="Proteomes" id="UP001162131"/>
    </source>
</evidence>
<dbReference type="Proteomes" id="UP001162131">
    <property type="component" value="Unassembled WGS sequence"/>
</dbReference>
<protein>
    <recommendedName>
        <fullName evidence="3">Cyclin</fullName>
    </recommendedName>
</protein>
<dbReference type="PANTHER" id="PTHR15615">
    <property type="match status" value="1"/>
</dbReference>
<accession>A0AAU9JTF5</accession>
<dbReference type="AlphaFoldDB" id="A0AAU9JTF5"/>
<dbReference type="InterPro" id="IPR013922">
    <property type="entry name" value="Cyclin_PHO80-like"/>
</dbReference>
<proteinExistence type="predicted"/>
<dbReference type="Pfam" id="PF08613">
    <property type="entry name" value="Cyclin"/>
    <property type="match status" value="1"/>
</dbReference>
<dbReference type="InterPro" id="IPR036915">
    <property type="entry name" value="Cyclin-like_sf"/>
</dbReference>
<dbReference type="Gene3D" id="1.10.472.10">
    <property type="entry name" value="Cyclin-like"/>
    <property type="match status" value="1"/>
</dbReference>
<dbReference type="PANTHER" id="PTHR15615:SF108">
    <property type="entry name" value="PROTEIN CNPPD1"/>
    <property type="match status" value="1"/>
</dbReference>
<dbReference type="GO" id="GO:0019901">
    <property type="term" value="F:protein kinase binding"/>
    <property type="evidence" value="ECO:0007669"/>
    <property type="project" value="InterPro"/>
</dbReference>
<sequence>MSVLEGMHHTLIGRIVTSGEIDSRCEIFEIFNKPRSLHIDLLLYLKHLKDNFSCSDFILIFGFVLIDKFLKSCPDFHLTNRNVHRMVFTSISIALKFSEDIGFSNSVLSKIGLVTTKELLKLETSFLSVNNWCIWNEEISKQCEELEEDFSRAQKKEISNSECDELYNEETTASFEELDDFSEISYFFSN</sequence>
<name>A0AAU9JTF5_9CILI</name>
<dbReference type="EMBL" id="CAJZBQ010000045">
    <property type="protein sequence ID" value="CAG9328216.1"/>
    <property type="molecule type" value="Genomic_DNA"/>
</dbReference>